<dbReference type="SUPFAM" id="SSF47874">
    <property type="entry name" value="Annexin"/>
    <property type="match status" value="1"/>
</dbReference>
<evidence type="ECO:0000256" key="4">
    <source>
        <dbReference type="ARBA" id="ARBA00011738"/>
    </source>
</evidence>
<comment type="subcellular location">
    <subcellularLocation>
        <location evidence="1">Host cell</location>
    </subcellularLocation>
    <subcellularLocation>
        <location evidence="2">Secreted</location>
        <location evidence="2">Extracellular exosome</location>
    </subcellularLocation>
    <subcellularLocation>
        <location evidence="13">Tegument</location>
    </subcellularLocation>
</comment>
<comment type="domain">
    <text evidence="14">A pair of annexin repeats may form one binding site for calcium and phospholipid.</text>
</comment>
<dbReference type="AlphaFoldDB" id="A0A8W8IQE1"/>
<comment type="function">
    <text evidence="12">Involved in reproduction of the worm. Involved in host-parasite interaction. Delivered into the host cell by means of parasite exosomes. Binds to acidic phospholipid membranes in a calcium-dependent manner in vitro. Causes aggregation of liposomes in the presence of calcium, but not in its absence. Likely to promote membrane fusion. May provide structural integrity within the tegument.</text>
</comment>
<dbReference type="InterPro" id="IPR001464">
    <property type="entry name" value="Annexin"/>
</dbReference>
<dbReference type="EnsemblMetazoa" id="G1498.1">
    <property type="protein sequence ID" value="G1498.1:cds"/>
    <property type="gene ID" value="G1498"/>
</dbReference>
<dbReference type="PROSITE" id="PS51897">
    <property type="entry name" value="ANNEXIN_2"/>
    <property type="match status" value="4"/>
</dbReference>
<evidence type="ECO:0000256" key="15">
    <source>
        <dbReference type="SAM" id="MobiDB-lite"/>
    </source>
</evidence>
<evidence type="ECO:0000313" key="16">
    <source>
        <dbReference type="EnsemblMetazoa" id="G1498.1:cds"/>
    </source>
</evidence>
<evidence type="ECO:0000256" key="9">
    <source>
        <dbReference type="ARBA" id="ARBA00023216"/>
    </source>
</evidence>
<dbReference type="Proteomes" id="UP000005408">
    <property type="component" value="Unassembled WGS sequence"/>
</dbReference>
<dbReference type="FunFam" id="1.10.220.10:FF:000002">
    <property type="entry name" value="Annexin"/>
    <property type="match status" value="1"/>
</dbReference>
<dbReference type="GO" id="GO:0005576">
    <property type="term" value="C:extracellular region"/>
    <property type="evidence" value="ECO:0007669"/>
    <property type="project" value="UniProtKB-SubCell"/>
</dbReference>
<keyword evidence="8 14" id="KW-0106">Calcium</keyword>
<dbReference type="GO" id="GO:0005634">
    <property type="term" value="C:nucleus"/>
    <property type="evidence" value="ECO:0007669"/>
    <property type="project" value="TreeGrafter"/>
</dbReference>
<accession>A0A8W8IQE1</accession>
<dbReference type="InterPro" id="IPR037104">
    <property type="entry name" value="Annexin_sf"/>
</dbReference>
<dbReference type="FunFam" id="1.10.220.10:FF:000001">
    <property type="entry name" value="Annexin"/>
    <property type="match status" value="1"/>
</dbReference>
<dbReference type="InterPro" id="IPR018252">
    <property type="entry name" value="Annexin_repeat_CS"/>
</dbReference>
<evidence type="ECO:0000313" key="17">
    <source>
        <dbReference type="Proteomes" id="UP000005408"/>
    </source>
</evidence>
<reference evidence="16" key="1">
    <citation type="submission" date="2022-08" db="UniProtKB">
        <authorList>
            <consortium name="EnsemblMetazoa"/>
        </authorList>
    </citation>
    <scope>IDENTIFICATION</scope>
    <source>
        <strain evidence="16">05x7-T-G4-1.051#20</strain>
    </source>
</reference>
<evidence type="ECO:0000256" key="6">
    <source>
        <dbReference type="ARBA" id="ARBA00022723"/>
    </source>
</evidence>
<dbReference type="Gene3D" id="1.10.220.10">
    <property type="entry name" value="Annexin"/>
    <property type="match status" value="4"/>
</dbReference>
<evidence type="ECO:0000256" key="1">
    <source>
        <dbReference type="ARBA" id="ARBA00004340"/>
    </source>
</evidence>
<dbReference type="FunFam" id="1.10.220.10:FF:000003">
    <property type="entry name" value="Annexin"/>
    <property type="match status" value="1"/>
</dbReference>
<evidence type="ECO:0000256" key="7">
    <source>
        <dbReference type="ARBA" id="ARBA00022737"/>
    </source>
</evidence>
<proteinExistence type="inferred from homology"/>
<dbReference type="GO" id="GO:0005886">
    <property type="term" value="C:plasma membrane"/>
    <property type="evidence" value="ECO:0007669"/>
    <property type="project" value="TreeGrafter"/>
</dbReference>
<evidence type="ECO:0000256" key="2">
    <source>
        <dbReference type="ARBA" id="ARBA00004550"/>
    </source>
</evidence>
<dbReference type="GO" id="GO:0005737">
    <property type="term" value="C:cytoplasm"/>
    <property type="evidence" value="ECO:0007669"/>
    <property type="project" value="TreeGrafter"/>
</dbReference>
<comment type="function">
    <text evidence="11">Calcium/phospholipid-binding protein which promotes membrane fusion and is involved in exocytosis.</text>
</comment>
<keyword evidence="17" id="KW-1185">Reference proteome</keyword>
<keyword evidence="6" id="KW-0479">Metal-binding</keyword>
<dbReference type="FunFam" id="1.10.220.10:FF:000005">
    <property type="entry name" value="Annexin"/>
    <property type="match status" value="1"/>
</dbReference>
<feature type="compositionally biased region" description="Acidic residues" evidence="15">
    <location>
        <begin position="191"/>
        <end position="206"/>
    </location>
</feature>
<keyword evidence="10 14" id="KW-0111">Calcium/phospholipid-binding</keyword>
<keyword evidence="5" id="KW-0597">Phosphoprotein</keyword>
<dbReference type="GO" id="GO:0001786">
    <property type="term" value="F:phosphatidylserine binding"/>
    <property type="evidence" value="ECO:0007669"/>
    <property type="project" value="TreeGrafter"/>
</dbReference>
<dbReference type="SMART" id="SM00335">
    <property type="entry name" value="ANX"/>
    <property type="match status" value="4"/>
</dbReference>
<protein>
    <recommendedName>
        <fullName evidence="14">Annexin</fullName>
    </recommendedName>
</protein>
<keyword evidence="7 14" id="KW-0677">Repeat</keyword>
<dbReference type="PANTHER" id="PTHR10502:SF239">
    <property type="entry name" value="ANNEXIN A7"/>
    <property type="match status" value="1"/>
</dbReference>
<name>A0A8W8IQE1_MAGGI</name>
<sequence length="609" mass="69090">MIQGTVVQVDVLSISIYLRRIKRLIADKVVHVVMSYYQSNYPSYGGGGGYGGYGGYSGSGPPPPPQGYGGYGGYGNSYSAYNVNQSAYSGYQMGSAPPPQTGGYGGGGYGANPFQAIQGCYQQYQNNPQYQQQTWQPPPPPPAPQGMVDQYNQQMYQNQWYAQQQMKERISQEMGIKRKKGKKKKQRKVEEDDTEEEEEEDNEEETDPKVEAMLKEKLRSVYIDELMRRLKVSGTLDITEGTIGFYHTYGPTDPVVEFMATKDEDLTKKKWNAEYDVQYLRSAMRGLGTNEDAITHVITTRNNAQRQDLKKKYKTSYGRDLIEDIESELSGDYRSAVMALFVPPAVYDAYCIKEAIYGPGTDEASLIEILMTRTNPQINELRKVYGDVASPHRKASDALIEKDIEGDTSGDFKRLLVAASQGDRYEITREQLEEAVEEITVEGNGTGMYNVNYSKLADMGQAKRDAEKLFKAGEDRWGTDEEEFIRIFSTRHYYQLRATWNEYVKLTQRDITNSVDRETSGDFRSGLKAIAQNIKCRPKYFAERLKKAIKGLGTDDKTLIRIVVSRAEIDMVQIKKEFLEMNKQTLWKWIQDDTSGDYRKLLCAIVGKN</sequence>
<evidence type="ECO:0000256" key="3">
    <source>
        <dbReference type="ARBA" id="ARBA00007831"/>
    </source>
</evidence>
<dbReference type="GO" id="GO:0005544">
    <property type="term" value="F:calcium-dependent phospholipid binding"/>
    <property type="evidence" value="ECO:0007669"/>
    <property type="project" value="UniProtKB-KW"/>
</dbReference>
<evidence type="ECO:0000256" key="11">
    <source>
        <dbReference type="ARBA" id="ARBA00037210"/>
    </source>
</evidence>
<dbReference type="PRINTS" id="PR00196">
    <property type="entry name" value="ANNEXIN"/>
</dbReference>
<evidence type="ECO:0000256" key="8">
    <source>
        <dbReference type="ARBA" id="ARBA00022837"/>
    </source>
</evidence>
<dbReference type="InterPro" id="IPR018502">
    <property type="entry name" value="Annexin_repeat"/>
</dbReference>
<evidence type="ECO:0000256" key="5">
    <source>
        <dbReference type="ARBA" id="ARBA00022553"/>
    </source>
</evidence>
<evidence type="ECO:0000256" key="13">
    <source>
        <dbReference type="ARBA" id="ARBA00060393"/>
    </source>
</evidence>
<evidence type="ECO:0000256" key="12">
    <source>
        <dbReference type="ARBA" id="ARBA00059330"/>
    </source>
</evidence>
<dbReference type="GO" id="GO:0005509">
    <property type="term" value="F:calcium ion binding"/>
    <property type="evidence" value="ECO:0007669"/>
    <property type="project" value="InterPro"/>
</dbReference>
<dbReference type="Pfam" id="PF00191">
    <property type="entry name" value="Annexin"/>
    <property type="match status" value="4"/>
</dbReference>
<feature type="region of interest" description="Disordered" evidence="15">
    <location>
        <begin position="172"/>
        <end position="209"/>
    </location>
</feature>
<comment type="similarity">
    <text evidence="3 14">Belongs to the annexin family.</text>
</comment>
<evidence type="ECO:0000256" key="10">
    <source>
        <dbReference type="ARBA" id="ARBA00023302"/>
    </source>
</evidence>
<organism evidence="16 17">
    <name type="scientific">Magallana gigas</name>
    <name type="common">Pacific oyster</name>
    <name type="synonym">Crassostrea gigas</name>
    <dbReference type="NCBI Taxonomy" id="29159"/>
    <lineage>
        <taxon>Eukaryota</taxon>
        <taxon>Metazoa</taxon>
        <taxon>Spiralia</taxon>
        <taxon>Lophotrochozoa</taxon>
        <taxon>Mollusca</taxon>
        <taxon>Bivalvia</taxon>
        <taxon>Autobranchia</taxon>
        <taxon>Pteriomorphia</taxon>
        <taxon>Ostreida</taxon>
        <taxon>Ostreoidea</taxon>
        <taxon>Ostreidae</taxon>
        <taxon>Magallana</taxon>
    </lineage>
</organism>
<dbReference type="PROSITE" id="PS00223">
    <property type="entry name" value="ANNEXIN_1"/>
    <property type="match status" value="2"/>
</dbReference>
<evidence type="ECO:0000256" key="14">
    <source>
        <dbReference type="RuleBase" id="RU003540"/>
    </source>
</evidence>
<keyword evidence="9 14" id="KW-0041">Annexin</keyword>
<dbReference type="GO" id="GO:0012506">
    <property type="term" value="C:vesicle membrane"/>
    <property type="evidence" value="ECO:0007669"/>
    <property type="project" value="TreeGrafter"/>
</dbReference>
<dbReference type="GO" id="GO:0043657">
    <property type="term" value="C:host cell"/>
    <property type="evidence" value="ECO:0007669"/>
    <property type="project" value="UniProtKB-SubCell"/>
</dbReference>
<comment type="subunit">
    <text evidence="4">Homodimer.</text>
</comment>
<dbReference type="PANTHER" id="PTHR10502">
    <property type="entry name" value="ANNEXIN"/>
    <property type="match status" value="1"/>
</dbReference>
<feature type="compositionally biased region" description="Basic residues" evidence="15">
    <location>
        <begin position="177"/>
        <end position="187"/>
    </location>
</feature>